<dbReference type="CDD" id="cd08249">
    <property type="entry name" value="enoyl_reductase_like"/>
    <property type="match status" value="1"/>
</dbReference>
<dbReference type="InterPro" id="IPR013149">
    <property type="entry name" value="ADH-like_C"/>
</dbReference>
<dbReference type="Gene3D" id="3.40.50.720">
    <property type="entry name" value="NAD(P)-binding Rossmann-like Domain"/>
    <property type="match status" value="1"/>
</dbReference>
<dbReference type="InterPro" id="IPR047122">
    <property type="entry name" value="Trans-enoyl_RdTase-like"/>
</dbReference>
<evidence type="ECO:0000259" key="6">
    <source>
        <dbReference type="PROSITE" id="PS50206"/>
    </source>
</evidence>
<evidence type="ECO:0000256" key="5">
    <source>
        <dbReference type="ARBA" id="ARBA00023002"/>
    </source>
</evidence>
<protein>
    <recommendedName>
        <fullName evidence="6">Rhodanese domain-containing protein</fullName>
    </recommendedName>
</protein>
<evidence type="ECO:0000256" key="4">
    <source>
        <dbReference type="ARBA" id="ARBA00022857"/>
    </source>
</evidence>
<dbReference type="RefSeq" id="XP_030982808.1">
    <property type="nucleotide sequence ID" value="XM_031126582.1"/>
</dbReference>
<dbReference type="PANTHER" id="PTHR45348:SF1">
    <property type="entry name" value="TRANS-ENOYL REDUCTASE STHE"/>
    <property type="match status" value="1"/>
</dbReference>
<dbReference type="KEGG" id="pgri:PgNI_06559"/>
<dbReference type="Pfam" id="PF08240">
    <property type="entry name" value="ADH_N"/>
    <property type="match status" value="1"/>
</dbReference>
<dbReference type="Gene3D" id="3.90.180.10">
    <property type="entry name" value="Medium-chain alcohol dehydrogenases, catalytic domain"/>
    <property type="match status" value="1"/>
</dbReference>
<proteinExistence type="inferred from homology"/>
<keyword evidence="3" id="KW-0547">Nucleotide-binding</keyword>
<dbReference type="OrthoDB" id="48317at2759"/>
<dbReference type="SUPFAM" id="SSF50129">
    <property type="entry name" value="GroES-like"/>
    <property type="match status" value="1"/>
</dbReference>
<evidence type="ECO:0000256" key="2">
    <source>
        <dbReference type="ARBA" id="ARBA00011245"/>
    </source>
</evidence>
<keyword evidence="7" id="KW-1185">Reference proteome</keyword>
<keyword evidence="4" id="KW-0521">NADP</keyword>
<dbReference type="InterPro" id="IPR001763">
    <property type="entry name" value="Rhodanese-like_dom"/>
</dbReference>
<keyword evidence="5" id="KW-0560">Oxidoreductase</keyword>
<reference evidence="8" key="3">
    <citation type="submission" date="2025-08" db="UniProtKB">
        <authorList>
            <consortium name="RefSeq"/>
        </authorList>
    </citation>
    <scope>IDENTIFICATION</scope>
    <source>
        <strain evidence="8">NI907</strain>
    </source>
</reference>
<dbReference type="AlphaFoldDB" id="A0A6P8B6M8"/>
<dbReference type="InterPro" id="IPR036291">
    <property type="entry name" value="NAD(P)-bd_dom_sf"/>
</dbReference>
<dbReference type="GeneID" id="41961491"/>
<organism evidence="7 8">
    <name type="scientific">Pyricularia grisea</name>
    <name type="common">Crabgrass-specific blast fungus</name>
    <name type="synonym">Magnaporthe grisea</name>
    <dbReference type="NCBI Taxonomy" id="148305"/>
    <lineage>
        <taxon>Eukaryota</taxon>
        <taxon>Fungi</taxon>
        <taxon>Dikarya</taxon>
        <taxon>Ascomycota</taxon>
        <taxon>Pezizomycotina</taxon>
        <taxon>Sordariomycetes</taxon>
        <taxon>Sordariomycetidae</taxon>
        <taxon>Magnaporthales</taxon>
        <taxon>Pyriculariaceae</taxon>
        <taxon>Pyricularia</taxon>
    </lineage>
</organism>
<gene>
    <name evidence="8" type="ORF">PgNI_06559</name>
</gene>
<dbReference type="GO" id="GO:0016651">
    <property type="term" value="F:oxidoreductase activity, acting on NAD(P)H"/>
    <property type="evidence" value="ECO:0007669"/>
    <property type="project" value="InterPro"/>
</dbReference>
<reference evidence="7 8" key="1">
    <citation type="journal article" date="2019" name="Mol. Biol. Evol.">
        <title>Blast fungal genomes show frequent chromosomal changes, gene gains and losses, and effector gene turnover.</title>
        <authorList>
            <person name="Gomez Luciano L.B."/>
            <person name="Jason Tsai I."/>
            <person name="Chuma I."/>
            <person name="Tosa Y."/>
            <person name="Chen Y.H."/>
            <person name="Li J.Y."/>
            <person name="Li M.Y."/>
            <person name="Jade Lu M.Y."/>
            <person name="Nakayashiki H."/>
            <person name="Li W.H."/>
        </authorList>
    </citation>
    <scope>NUCLEOTIDE SEQUENCE [LARGE SCALE GENOMIC DNA]</scope>
    <source>
        <strain evidence="7 8">NI907</strain>
    </source>
</reference>
<reference evidence="8" key="2">
    <citation type="submission" date="2019-10" db="EMBL/GenBank/DDBJ databases">
        <authorList>
            <consortium name="NCBI Genome Project"/>
        </authorList>
    </citation>
    <scope>NUCLEOTIDE SEQUENCE</scope>
    <source>
        <strain evidence="8">NI907</strain>
    </source>
</reference>
<dbReference type="Proteomes" id="UP000515153">
    <property type="component" value="Chromosome I"/>
</dbReference>
<dbReference type="GO" id="GO:0000166">
    <property type="term" value="F:nucleotide binding"/>
    <property type="evidence" value="ECO:0007669"/>
    <property type="project" value="UniProtKB-KW"/>
</dbReference>
<evidence type="ECO:0000256" key="3">
    <source>
        <dbReference type="ARBA" id="ARBA00022741"/>
    </source>
</evidence>
<dbReference type="SMART" id="SM00829">
    <property type="entry name" value="PKS_ER"/>
    <property type="match status" value="1"/>
</dbReference>
<dbReference type="Pfam" id="PF00107">
    <property type="entry name" value="ADH_zinc_N"/>
    <property type="match status" value="1"/>
</dbReference>
<dbReference type="InterPro" id="IPR011032">
    <property type="entry name" value="GroES-like_sf"/>
</dbReference>
<comment type="subunit">
    <text evidence="2">Monomer.</text>
</comment>
<name>A0A6P8B6M8_PYRGI</name>
<dbReference type="PROSITE" id="PS50206">
    <property type="entry name" value="RHODANESE_3"/>
    <property type="match status" value="1"/>
</dbReference>
<sequence>MAPILQAAVIQCESSDAGLLPLTVAHDRPLPPLPTPYHVLIQVKAVGLNPTDHKMVTHFPMPNTTVGCDFCGVVVESGPSSIHPLGTRVCGADFPYRKDNPYNGAFAQHVVADSRHLLIVPEGMSDLQGAALGGIGWGTAALAMADSEALGLEGLPSSPCEKDVPVVVYGGGTATGIMAVQMLKLAGYKPIAVCSPASSPLLLSLGASGTASYLSPTCAADIKTLADGKPIKHVLDCITDAESVAVCFSILARTGGRLACLEAVPDTWITRRAIKLKVVMGFEGMGVDVELGHEVYSRKANWKLHKVAENWAKELQGALDAGALRTMKVREVQGGLGGVIKGLEMLKNGEVRGEKLVVSIPGSGQASST</sequence>
<evidence type="ECO:0000313" key="8">
    <source>
        <dbReference type="RefSeq" id="XP_030982808.1"/>
    </source>
</evidence>
<dbReference type="PANTHER" id="PTHR45348">
    <property type="entry name" value="HYPOTHETICAL OXIDOREDUCTASE (EUROFUNG)"/>
    <property type="match status" value="1"/>
</dbReference>
<comment type="similarity">
    <text evidence="1">Belongs to the zinc-containing alcohol dehydrogenase family.</text>
</comment>
<dbReference type="SUPFAM" id="SSF51735">
    <property type="entry name" value="NAD(P)-binding Rossmann-fold domains"/>
    <property type="match status" value="1"/>
</dbReference>
<dbReference type="InterPro" id="IPR020843">
    <property type="entry name" value="ER"/>
</dbReference>
<evidence type="ECO:0000256" key="1">
    <source>
        <dbReference type="ARBA" id="ARBA00008072"/>
    </source>
</evidence>
<feature type="domain" description="Rhodanese" evidence="6">
    <location>
        <begin position="162"/>
        <end position="195"/>
    </location>
</feature>
<accession>A0A6P8B6M8</accession>
<evidence type="ECO:0000313" key="7">
    <source>
        <dbReference type="Proteomes" id="UP000515153"/>
    </source>
</evidence>
<dbReference type="InterPro" id="IPR013154">
    <property type="entry name" value="ADH-like_N"/>
</dbReference>